<dbReference type="Proteomes" id="UP000199042">
    <property type="component" value="Unassembled WGS sequence"/>
</dbReference>
<dbReference type="EMBL" id="FNQH01000005">
    <property type="protein sequence ID" value="SEA73593.1"/>
    <property type="molecule type" value="Genomic_DNA"/>
</dbReference>
<accession>A0AB38A206</accession>
<comment type="caution">
    <text evidence="1">The sequence shown here is derived from an EMBL/GenBank/DDBJ whole genome shotgun (WGS) entry which is preliminary data.</text>
</comment>
<reference evidence="1 2" key="1">
    <citation type="submission" date="2016-10" db="EMBL/GenBank/DDBJ databases">
        <authorList>
            <person name="Varghese N."/>
            <person name="Submissions S."/>
        </authorList>
    </citation>
    <scope>NUCLEOTIDE SEQUENCE [LARGE SCALE GENOMIC DNA]</scope>
    <source>
        <strain evidence="1 2">DSM 14526</strain>
    </source>
</reference>
<evidence type="ECO:0000313" key="2">
    <source>
        <dbReference type="Proteomes" id="UP000199042"/>
    </source>
</evidence>
<keyword evidence="2" id="KW-1185">Reference proteome</keyword>
<sequence length="52" mass="5531">MEIMDSEPPHLANPCGFSCFTELHASFVVTANSEMPRSMPSLCSASTHSGTS</sequence>
<name>A0AB38A206_9LACT</name>
<gene>
    <name evidence="1" type="ORF">SAMN04488525_10511</name>
</gene>
<organism evidence="1 2">
    <name type="scientific">Trichococcus collinsii</name>
    <dbReference type="NCBI Taxonomy" id="157076"/>
    <lineage>
        <taxon>Bacteria</taxon>
        <taxon>Bacillati</taxon>
        <taxon>Bacillota</taxon>
        <taxon>Bacilli</taxon>
        <taxon>Lactobacillales</taxon>
        <taxon>Carnobacteriaceae</taxon>
        <taxon>Trichococcus</taxon>
    </lineage>
</organism>
<protein>
    <submittedName>
        <fullName evidence="1">Uncharacterized protein</fullName>
    </submittedName>
</protein>
<proteinExistence type="predicted"/>
<evidence type="ECO:0000313" key="1">
    <source>
        <dbReference type="EMBL" id="SEA73593.1"/>
    </source>
</evidence>
<dbReference type="AlphaFoldDB" id="A0AB38A206"/>